<evidence type="ECO:0008006" key="3">
    <source>
        <dbReference type="Google" id="ProtNLM"/>
    </source>
</evidence>
<organism evidence="1 2">
    <name type="scientific">Natrinema ejinorense</name>
    <dbReference type="NCBI Taxonomy" id="373386"/>
    <lineage>
        <taxon>Archaea</taxon>
        <taxon>Methanobacteriati</taxon>
        <taxon>Methanobacteriota</taxon>
        <taxon>Stenosarchaea group</taxon>
        <taxon>Halobacteria</taxon>
        <taxon>Halobacteriales</taxon>
        <taxon>Natrialbaceae</taxon>
        <taxon>Natrinema</taxon>
    </lineage>
</organism>
<dbReference type="OrthoDB" id="247722at2157"/>
<name>A0A2A5QQC5_9EURY</name>
<reference evidence="1 2" key="1">
    <citation type="submission" date="2017-09" db="EMBL/GenBank/DDBJ databases">
        <title>Genome sequences of Natrinema ejinorence JCM 13890T.</title>
        <authorList>
            <person name="Roh S.W."/>
            <person name="Kim Y.B."/>
            <person name="Kim J.Y."/>
        </authorList>
    </citation>
    <scope>NUCLEOTIDE SEQUENCE [LARGE SCALE GENOMIC DNA]</scope>
    <source>
        <strain evidence="1 2">JCM 13890</strain>
    </source>
</reference>
<dbReference type="Proteomes" id="UP000219689">
    <property type="component" value="Unassembled WGS sequence"/>
</dbReference>
<sequence>MGEFDTRIEAGTHVIEKWNAVFRALLAEPRRQLIVSLLDASPDQTVPLPESAINPNIPVDSRKLQKELYHQHLPMLADQGFIDWEIDPLIATRGPKFDQVAIVFEALHSKSADMPNSLIVGCQRLEQERQNKF</sequence>
<dbReference type="EMBL" id="NXNI01000002">
    <property type="protein sequence ID" value="PCR88943.1"/>
    <property type="molecule type" value="Genomic_DNA"/>
</dbReference>
<evidence type="ECO:0000313" key="1">
    <source>
        <dbReference type="EMBL" id="PCR88943.1"/>
    </source>
</evidence>
<keyword evidence="2" id="KW-1185">Reference proteome</keyword>
<gene>
    <name evidence="1" type="ORF">CP557_20940</name>
</gene>
<evidence type="ECO:0000313" key="2">
    <source>
        <dbReference type="Proteomes" id="UP000219689"/>
    </source>
</evidence>
<protein>
    <recommendedName>
        <fullName evidence="3">Transcriptional regulator</fullName>
    </recommendedName>
</protein>
<dbReference type="AlphaFoldDB" id="A0A2A5QQC5"/>
<dbReference type="RefSeq" id="WP_097381960.1">
    <property type="nucleotide sequence ID" value="NZ_NXNI01000002.1"/>
</dbReference>
<accession>A0A2A5QQC5</accession>
<proteinExistence type="predicted"/>
<comment type="caution">
    <text evidence="1">The sequence shown here is derived from an EMBL/GenBank/DDBJ whole genome shotgun (WGS) entry which is preliminary data.</text>
</comment>